<comment type="function">
    <text evidence="2">Catalyzes the reduction of dTDP-6-deoxy-L-lyxo-4-hexulose to yield dTDP-L-rhamnose.</text>
</comment>
<comment type="pathway">
    <text evidence="2">Carbohydrate biosynthesis; dTDP-L-rhamnose biosynthesis.</text>
</comment>
<keyword evidence="5" id="KW-1185">Reference proteome</keyword>
<keyword evidence="2" id="KW-0521">NADP</keyword>
<keyword evidence="2 4" id="KW-0560">Oxidoreductase</keyword>
<accession>A0ABX8S8F1</accession>
<dbReference type="InterPro" id="IPR036291">
    <property type="entry name" value="NAD(P)-bd_dom_sf"/>
</dbReference>
<dbReference type="Pfam" id="PF04321">
    <property type="entry name" value="RmlD_sub_bind"/>
    <property type="match status" value="1"/>
</dbReference>
<dbReference type="EMBL" id="CP079105">
    <property type="protein sequence ID" value="QXQ13277.1"/>
    <property type="molecule type" value="Genomic_DNA"/>
</dbReference>
<evidence type="ECO:0000313" key="5">
    <source>
        <dbReference type="Proteomes" id="UP000887023"/>
    </source>
</evidence>
<dbReference type="InterPro" id="IPR029903">
    <property type="entry name" value="RmlD-like-bd"/>
</dbReference>
<dbReference type="RefSeq" id="WP_066472939.1">
    <property type="nucleotide sequence ID" value="NZ_CBCRUZ010000008.1"/>
</dbReference>
<reference evidence="4" key="1">
    <citation type="submission" date="2021-07" db="EMBL/GenBank/DDBJ databases">
        <title>Candidatus Kaistella beijingensis sp. nov. isolated from a municipal wastewater treatment plant is involved in sludge foaming.</title>
        <authorList>
            <person name="Song Y."/>
            <person name="Liu S.-J."/>
        </authorList>
    </citation>
    <scope>NUCLEOTIDE SEQUENCE</scope>
    <source>
        <strain evidence="4">DSM 43998</strain>
    </source>
</reference>
<dbReference type="CDD" id="cd05254">
    <property type="entry name" value="dTDP_HR_like_SDR_e"/>
    <property type="match status" value="1"/>
</dbReference>
<evidence type="ECO:0000259" key="3">
    <source>
        <dbReference type="Pfam" id="PF04321"/>
    </source>
</evidence>
<dbReference type="Proteomes" id="UP000887023">
    <property type="component" value="Chromosome"/>
</dbReference>
<dbReference type="NCBIfam" id="TIGR01214">
    <property type="entry name" value="rmlD"/>
    <property type="match status" value="1"/>
</dbReference>
<comment type="similarity">
    <text evidence="1 2">Belongs to the dTDP-4-dehydrorhamnose reductase family.</text>
</comment>
<feature type="domain" description="RmlD-like substrate binding" evidence="3">
    <location>
        <begin position="3"/>
        <end position="273"/>
    </location>
</feature>
<dbReference type="PANTHER" id="PTHR10491:SF4">
    <property type="entry name" value="METHIONINE ADENOSYLTRANSFERASE 2 SUBUNIT BETA"/>
    <property type="match status" value="1"/>
</dbReference>
<evidence type="ECO:0000256" key="2">
    <source>
        <dbReference type="RuleBase" id="RU364082"/>
    </source>
</evidence>
<dbReference type="InterPro" id="IPR005913">
    <property type="entry name" value="dTDP_dehydrorham_reduct"/>
</dbReference>
<dbReference type="Gene3D" id="3.90.25.10">
    <property type="entry name" value="UDP-galactose 4-epimerase, domain 1"/>
    <property type="match status" value="1"/>
</dbReference>
<evidence type="ECO:0000256" key="1">
    <source>
        <dbReference type="ARBA" id="ARBA00010944"/>
    </source>
</evidence>
<sequence>MARILVTGAGGQLGSRLVARIPDSIGFTSTELDITDPAAVGAAVGPGDLVLNCAAYTAVDQAETDRAAAFRVNADGPRRLAEACAEVGARLIHVSTDYVFAGTGTEPYEVTAPTAPRTVYGRSKLAGEQAVAEVLPSATVVRTAWVYSGAGADFVATMRRLEAQRETLDVVDDQIGSPTLAADLAAGLAELAALPDPPPMLHFTNAGQASWYELARAVFAGIGADPDRIRPCTSAQFPRPARRPAYSVLSGRAWLAAGLRAPRPWRDALETALV</sequence>
<name>A0ABX8S8F1_9ACTN</name>
<evidence type="ECO:0000313" key="4">
    <source>
        <dbReference type="EMBL" id="QXQ13277.1"/>
    </source>
</evidence>
<proteinExistence type="inferred from homology"/>
<dbReference type="EC" id="1.1.1.133" evidence="2"/>
<gene>
    <name evidence="4" type="primary">rfbD</name>
    <name evidence="4" type="ORF">KV203_15590</name>
</gene>
<dbReference type="SUPFAM" id="SSF51735">
    <property type="entry name" value="NAD(P)-binding Rossmann-fold domains"/>
    <property type="match status" value="1"/>
</dbReference>
<protein>
    <recommendedName>
        <fullName evidence="2">dTDP-4-dehydrorhamnose reductase</fullName>
        <ecNumber evidence="2">1.1.1.133</ecNumber>
    </recommendedName>
</protein>
<dbReference type="Gene3D" id="3.40.50.720">
    <property type="entry name" value="NAD(P)-binding Rossmann-like Domain"/>
    <property type="match status" value="1"/>
</dbReference>
<dbReference type="GO" id="GO:0008831">
    <property type="term" value="F:dTDP-4-dehydrorhamnose reductase activity"/>
    <property type="evidence" value="ECO:0007669"/>
    <property type="project" value="UniProtKB-EC"/>
</dbReference>
<dbReference type="PANTHER" id="PTHR10491">
    <property type="entry name" value="DTDP-4-DEHYDRORHAMNOSE REDUCTASE"/>
    <property type="match status" value="1"/>
</dbReference>
<organism evidence="4 5">
    <name type="scientific">Skermania pinensis</name>
    <dbReference type="NCBI Taxonomy" id="39122"/>
    <lineage>
        <taxon>Bacteria</taxon>
        <taxon>Bacillati</taxon>
        <taxon>Actinomycetota</taxon>
        <taxon>Actinomycetes</taxon>
        <taxon>Mycobacteriales</taxon>
        <taxon>Gordoniaceae</taxon>
        <taxon>Skermania</taxon>
    </lineage>
</organism>